<name>A0A1X6MYX7_9APHY</name>
<dbReference type="OrthoDB" id="3064660at2759"/>
<evidence type="ECO:0000313" key="3">
    <source>
        <dbReference type="Proteomes" id="UP000194127"/>
    </source>
</evidence>
<feature type="region of interest" description="Disordered" evidence="1">
    <location>
        <begin position="536"/>
        <end position="566"/>
    </location>
</feature>
<dbReference type="RefSeq" id="XP_024338187.1">
    <property type="nucleotide sequence ID" value="XM_024485772.1"/>
</dbReference>
<dbReference type="Proteomes" id="UP000194127">
    <property type="component" value="Unassembled WGS sequence"/>
</dbReference>
<protein>
    <recommendedName>
        <fullName evidence="4">CCHC-type domain-containing protein</fullName>
    </recommendedName>
</protein>
<proteinExistence type="predicted"/>
<feature type="compositionally biased region" description="Basic and acidic residues" evidence="1">
    <location>
        <begin position="178"/>
        <end position="191"/>
    </location>
</feature>
<organism evidence="2 3">
    <name type="scientific">Postia placenta MAD-698-R-SB12</name>
    <dbReference type="NCBI Taxonomy" id="670580"/>
    <lineage>
        <taxon>Eukaryota</taxon>
        <taxon>Fungi</taxon>
        <taxon>Dikarya</taxon>
        <taxon>Basidiomycota</taxon>
        <taxon>Agaricomycotina</taxon>
        <taxon>Agaricomycetes</taxon>
        <taxon>Polyporales</taxon>
        <taxon>Adustoporiaceae</taxon>
        <taxon>Rhodonia</taxon>
    </lineage>
</organism>
<evidence type="ECO:0000256" key="1">
    <source>
        <dbReference type="SAM" id="MobiDB-lite"/>
    </source>
</evidence>
<reference evidence="2 3" key="1">
    <citation type="submission" date="2017-04" db="EMBL/GenBank/DDBJ databases">
        <title>Genome Sequence of the Model Brown-Rot Fungus Postia placenta SB12.</title>
        <authorList>
            <consortium name="DOE Joint Genome Institute"/>
            <person name="Gaskell J."/>
            <person name="Kersten P."/>
            <person name="Larrondo L.F."/>
            <person name="Canessa P."/>
            <person name="Martinez D."/>
            <person name="Hibbett D."/>
            <person name="Schmoll M."/>
            <person name="Kubicek C.P."/>
            <person name="Martinez A.T."/>
            <person name="Yadav J."/>
            <person name="Master E."/>
            <person name="Magnuson J.K."/>
            <person name="James T."/>
            <person name="Yaver D."/>
            <person name="Berka R."/>
            <person name="Labutti K."/>
            <person name="Lipzen A."/>
            <person name="Aerts A."/>
            <person name="Barry K."/>
            <person name="Henrissat B."/>
            <person name="Blanchette R."/>
            <person name="Grigoriev I."/>
            <person name="Cullen D."/>
        </authorList>
    </citation>
    <scope>NUCLEOTIDE SEQUENCE [LARGE SCALE GENOMIC DNA]</scope>
    <source>
        <strain evidence="2 3">MAD-698-R-SB12</strain>
    </source>
</reference>
<feature type="region of interest" description="Disordered" evidence="1">
    <location>
        <begin position="53"/>
        <end position="73"/>
    </location>
</feature>
<gene>
    <name evidence="2" type="ORF">POSPLADRAFT_1145139</name>
</gene>
<feature type="compositionally biased region" description="Basic and acidic residues" evidence="1">
    <location>
        <begin position="53"/>
        <end position="70"/>
    </location>
</feature>
<feature type="compositionally biased region" description="Low complexity" evidence="1">
    <location>
        <begin position="229"/>
        <end position="267"/>
    </location>
</feature>
<dbReference type="GeneID" id="36330721"/>
<feature type="non-terminal residue" evidence="2">
    <location>
        <position position="1"/>
    </location>
</feature>
<dbReference type="EMBL" id="KZ110598">
    <property type="protein sequence ID" value="OSX61393.1"/>
    <property type="molecule type" value="Genomic_DNA"/>
</dbReference>
<feature type="region of interest" description="Disordered" evidence="1">
    <location>
        <begin position="101"/>
        <end position="267"/>
    </location>
</feature>
<dbReference type="AlphaFoldDB" id="A0A1X6MYX7"/>
<accession>A0A1X6MYX7</accession>
<feature type="compositionally biased region" description="Low complexity" evidence="1">
    <location>
        <begin position="192"/>
        <end position="220"/>
    </location>
</feature>
<evidence type="ECO:0000313" key="2">
    <source>
        <dbReference type="EMBL" id="OSX61393.1"/>
    </source>
</evidence>
<feature type="compositionally biased region" description="Low complexity" evidence="1">
    <location>
        <begin position="539"/>
        <end position="566"/>
    </location>
</feature>
<sequence>NSSVPALQWAVLVLTDAWTRFLLHNTRAPPLPPPITVADEFFDCSRLEHAFDTQEQVDVSRDDPKSDGDKAPFFICDRQPCPNRTPRSITVDEGHFVPIRRVQHPRGPALRYAGTSRSTSRHVTPVPSRPASPGTRIPQPVASTGQARGDPYLPRGTEAVAQPSATPQAIPQPSLGPRLERPPKTESRDTPPHSWASSSSAVTASTSVPVLRHPASRLPQPASPPSPPRGRSSTRSSRSSPGGQSQQSPPSAGSPSSPSSPIMSSPPAAVLDKETLKLLLPLRYDGKTVIDCDRFLSQLRIYWMVNTSLTTIELKVQVALSLLDGDARAWATPYFAQLVSVQIGVQGATTPFANEAAFAAAFKARFGNLDDEAAAQVELAKLCADKSVREKRIAAEFSALFKGPADRSGYGDLELRDKYLSGIPSRVYRKIELETFTTWQDADKRATEVEQILDISRARRPELNNFFSTRGRGRGGARGGAPSTHAASASINAAVGKGNFPGTCFGCGKQGYQRFECPNCKDKPYTKRADARATVASGSTQAATSAPVTTTPSASISAASAKSEQSELADLMAQVKSMREELEHYRAMKEEGF</sequence>
<keyword evidence="3" id="KW-1185">Reference proteome</keyword>
<evidence type="ECO:0008006" key="4">
    <source>
        <dbReference type="Google" id="ProtNLM"/>
    </source>
</evidence>